<reference evidence="3 4" key="1">
    <citation type="submission" date="2017-10" db="EMBL/GenBank/DDBJ databases">
        <title>Comparative genomics between pathogenic Norcardia.</title>
        <authorList>
            <person name="Zeng L."/>
        </authorList>
    </citation>
    <scope>NUCLEOTIDE SEQUENCE [LARGE SCALE GENOMIC DNA]</scope>
    <source>
        <strain evidence="3 4">NC_YFY_NT001</strain>
    </source>
</reference>
<dbReference type="Gene3D" id="1.10.443.10">
    <property type="entry name" value="Intergrase catalytic core"/>
    <property type="match status" value="1"/>
</dbReference>
<dbReference type="SUPFAM" id="SSF56349">
    <property type="entry name" value="DNA breaking-rejoining enzymes"/>
    <property type="match status" value="1"/>
</dbReference>
<evidence type="ECO:0000313" key="3">
    <source>
        <dbReference type="EMBL" id="ATL69767.1"/>
    </source>
</evidence>
<feature type="domain" description="Tyr recombinase" evidence="2">
    <location>
        <begin position="32"/>
        <end position="198"/>
    </location>
</feature>
<dbReference type="InterPro" id="IPR013762">
    <property type="entry name" value="Integrase-like_cat_sf"/>
</dbReference>
<dbReference type="EMBL" id="CP023778">
    <property type="protein sequence ID" value="ATL69767.1"/>
    <property type="molecule type" value="Genomic_DNA"/>
</dbReference>
<dbReference type="KEGG" id="ntp:CRH09_29940"/>
<accession>A0A291RQY9</accession>
<dbReference type="GO" id="GO:0006310">
    <property type="term" value="P:DNA recombination"/>
    <property type="evidence" value="ECO:0007669"/>
    <property type="project" value="UniProtKB-KW"/>
</dbReference>
<dbReference type="GO" id="GO:0003677">
    <property type="term" value="F:DNA binding"/>
    <property type="evidence" value="ECO:0007669"/>
    <property type="project" value="InterPro"/>
</dbReference>
<gene>
    <name evidence="3" type="ORF">CRH09_29940</name>
</gene>
<dbReference type="GO" id="GO:0015074">
    <property type="term" value="P:DNA integration"/>
    <property type="evidence" value="ECO:0007669"/>
    <property type="project" value="InterPro"/>
</dbReference>
<dbReference type="PANTHER" id="PTHR30349:SF90">
    <property type="entry name" value="TYROSINE RECOMBINASE XERD"/>
    <property type="match status" value="1"/>
</dbReference>
<name>A0A291RQY9_9NOCA</name>
<dbReference type="InterPro" id="IPR002104">
    <property type="entry name" value="Integrase_catalytic"/>
</dbReference>
<proteinExistence type="predicted"/>
<keyword evidence="1" id="KW-0233">DNA recombination</keyword>
<dbReference type="InterPro" id="IPR011010">
    <property type="entry name" value="DNA_brk_join_enz"/>
</dbReference>
<dbReference type="AlphaFoldDB" id="A0A291RQY9"/>
<dbReference type="InterPro" id="IPR050090">
    <property type="entry name" value="Tyrosine_recombinase_XerCD"/>
</dbReference>
<dbReference type="PROSITE" id="PS51898">
    <property type="entry name" value="TYR_RECOMBINASE"/>
    <property type="match status" value="1"/>
</dbReference>
<dbReference type="Pfam" id="PF00589">
    <property type="entry name" value="Phage_integrase"/>
    <property type="match status" value="1"/>
</dbReference>
<sequence>MRCPWHRNGLPQYSFHYTRSTVMAALGPIHRTGVSFLTDEEIGALLAAPDPSTWIGRRDRVLLLLAVRTGLRASELVELRRRDAHLDSDPHLCCDDIERGPRAIPLATTTVAALDIWLTERGGADTDPIFCTRSGGPLHRAAVEELIATHSATAAHTTPTLRTKRVSSHTLRHTAAMTLLRSGVAPSTVEALLGYDPS</sequence>
<evidence type="ECO:0000256" key="1">
    <source>
        <dbReference type="ARBA" id="ARBA00023172"/>
    </source>
</evidence>
<protein>
    <submittedName>
        <fullName evidence="3">Integrase</fullName>
    </submittedName>
</protein>
<evidence type="ECO:0000259" key="2">
    <source>
        <dbReference type="PROSITE" id="PS51898"/>
    </source>
</evidence>
<organism evidence="3 4">
    <name type="scientific">Nocardia terpenica</name>
    <dbReference type="NCBI Taxonomy" id="455432"/>
    <lineage>
        <taxon>Bacteria</taxon>
        <taxon>Bacillati</taxon>
        <taxon>Actinomycetota</taxon>
        <taxon>Actinomycetes</taxon>
        <taxon>Mycobacteriales</taxon>
        <taxon>Nocardiaceae</taxon>
        <taxon>Nocardia</taxon>
    </lineage>
</organism>
<dbReference type="PANTHER" id="PTHR30349">
    <property type="entry name" value="PHAGE INTEGRASE-RELATED"/>
    <property type="match status" value="1"/>
</dbReference>
<evidence type="ECO:0000313" key="4">
    <source>
        <dbReference type="Proteomes" id="UP000221961"/>
    </source>
</evidence>
<dbReference type="Proteomes" id="UP000221961">
    <property type="component" value="Chromosome"/>
</dbReference>